<evidence type="ECO:0000256" key="1">
    <source>
        <dbReference type="ARBA" id="ARBA00001232"/>
    </source>
</evidence>
<keyword evidence="4 10" id="KW-0808">Transferase</keyword>
<comment type="function">
    <text evidence="10">Catalyzes the reversible formation of acyl-phosphate (acyl-PO(4)) from acyl-[acyl-carrier-protein] (acyl-ACP). This enzyme utilizes acyl-ACP as fatty acyl donor, but not acyl-CoA.</text>
</comment>
<keyword evidence="3 10" id="KW-0444">Lipid biosynthesis</keyword>
<keyword evidence="5 10" id="KW-0443">Lipid metabolism</keyword>
<evidence type="ECO:0000256" key="7">
    <source>
        <dbReference type="ARBA" id="ARBA00023264"/>
    </source>
</evidence>
<evidence type="ECO:0000256" key="6">
    <source>
        <dbReference type="ARBA" id="ARBA00023209"/>
    </source>
</evidence>
<dbReference type="eggNOG" id="COG0416">
    <property type="taxonomic scope" value="Bacteria"/>
</dbReference>
<gene>
    <name evidence="10" type="primary">plsX</name>
    <name evidence="11" type="ORF">OR37_03815</name>
</gene>
<dbReference type="PATRIC" id="fig|1292034.3.peg.3788"/>
<comment type="subcellular location">
    <subcellularLocation>
        <location evidence="10">Cytoplasm</location>
    </subcellularLocation>
    <text evidence="10">Associated with the membrane possibly through PlsY.</text>
</comment>
<dbReference type="GO" id="GO:0043811">
    <property type="term" value="F:phosphate:acyl-[acyl carrier protein] acyltransferase activity"/>
    <property type="evidence" value="ECO:0007669"/>
    <property type="project" value="UniProtKB-UniRule"/>
</dbReference>
<comment type="subunit">
    <text evidence="9 10">Homodimer. Probably interacts with PlsY.</text>
</comment>
<keyword evidence="2 10" id="KW-0963">Cytoplasm</keyword>
<name>R0E3Y8_CAUVI</name>
<dbReference type="NCBIfam" id="TIGR00182">
    <property type="entry name" value="plsX"/>
    <property type="match status" value="1"/>
</dbReference>
<dbReference type="EMBL" id="APMP01000035">
    <property type="protein sequence ID" value="ENZ80318.1"/>
    <property type="molecule type" value="Genomic_DNA"/>
</dbReference>
<dbReference type="GO" id="GO:0008654">
    <property type="term" value="P:phospholipid biosynthetic process"/>
    <property type="evidence" value="ECO:0007669"/>
    <property type="project" value="UniProtKB-KW"/>
</dbReference>
<dbReference type="STRING" id="1292034.OR37_03815"/>
<dbReference type="PANTHER" id="PTHR30100">
    <property type="entry name" value="FATTY ACID/PHOSPHOLIPID SYNTHESIS PROTEIN PLSX"/>
    <property type="match status" value="1"/>
</dbReference>
<dbReference type="PANTHER" id="PTHR30100:SF1">
    <property type="entry name" value="PHOSPHATE ACYLTRANSFERASE"/>
    <property type="match status" value="1"/>
</dbReference>
<dbReference type="Pfam" id="PF02504">
    <property type="entry name" value="FA_synthesis"/>
    <property type="match status" value="1"/>
</dbReference>
<reference evidence="11 12" key="1">
    <citation type="journal article" date="2013" name="Genome Announc.">
        <title>Draft Genome Sequence for Caulobacter sp. Strain OR37, a Bacterium Tolerant to Heavy Metals.</title>
        <authorList>
            <person name="Utturkar S.M."/>
            <person name="Bollmann A."/>
            <person name="Brzoska R.M."/>
            <person name="Klingeman D.M."/>
            <person name="Epstein S.E."/>
            <person name="Palumbo A.V."/>
            <person name="Brown S.D."/>
        </authorList>
    </citation>
    <scope>NUCLEOTIDE SEQUENCE [LARGE SCALE GENOMIC DNA]</scope>
    <source>
        <strain evidence="11 12">OR37</strain>
    </source>
</reference>
<keyword evidence="7 10" id="KW-1208">Phospholipid metabolism</keyword>
<evidence type="ECO:0000256" key="9">
    <source>
        <dbReference type="ARBA" id="ARBA00046608"/>
    </source>
</evidence>
<dbReference type="InterPro" id="IPR003664">
    <property type="entry name" value="FA_synthesis"/>
</dbReference>
<dbReference type="EC" id="2.3.1.274" evidence="8 10"/>
<evidence type="ECO:0000256" key="10">
    <source>
        <dbReference type="HAMAP-Rule" id="MF_00019"/>
    </source>
</evidence>
<sequence length="345" mass="36194">MGGDHGPSIVVPGVAQAAQALPGVRFLLHGDSARIEAELARCPAARAVSEVRHCDKAIAMDEKPAQAMRRGKGSSMWNAIESVRADEAQACVSAGNTGALMAISKLILRMGAELERPAIVANWPNMKGVATVLDVGANVESDADQLVEFAIMGAAFHHAMHGVERPTVGLLNVGSEDQKGHEEVREAHAILREAKLDFDYHGFVEGSDLAYGVVDVVVTDGFTGNVALKTAEGMARFFSNEIRTTLTSGPLAMLGAMIASGALKRMRQRLDPSRVNGAPLLGLNGIVVKSHGGADANGFASAVRVAINLARSDFRAEIDRNLKSLTAAAAKDEASKAGQDQGAVE</sequence>
<dbReference type="GO" id="GO:0006633">
    <property type="term" value="P:fatty acid biosynthetic process"/>
    <property type="evidence" value="ECO:0007669"/>
    <property type="project" value="UniProtKB-UniRule"/>
</dbReference>
<dbReference type="Gene3D" id="3.40.718.10">
    <property type="entry name" value="Isopropylmalate Dehydrogenase"/>
    <property type="match status" value="1"/>
</dbReference>
<dbReference type="InterPro" id="IPR012281">
    <property type="entry name" value="Phospholipid_synth_PlsX-like"/>
</dbReference>
<evidence type="ECO:0000313" key="12">
    <source>
        <dbReference type="Proteomes" id="UP000013063"/>
    </source>
</evidence>
<keyword evidence="6 10" id="KW-0594">Phospholipid biosynthesis</keyword>
<comment type="caution">
    <text evidence="11">The sequence shown here is derived from an EMBL/GenBank/DDBJ whole genome shotgun (WGS) entry which is preliminary data.</text>
</comment>
<comment type="similarity">
    <text evidence="10">Belongs to the PlsX family.</text>
</comment>
<comment type="pathway">
    <text evidence="10">Lipid metabolism; phospholipid metabolism.</text>
</comment>
<dbReference type="HAMAP" id="MF_00019">
    <property type="entry name" value="PlsX"/>
    <property type="match status" value="1"/>
</dbReference>
<dbReference type="AlphaFoldDB" id="R0E3Y8"/>
<evidence type="ECO:0000256" key="2">
    <source>
        <dbReference type="ARBA" id="ARBA00022490"/>
    </source>
</evidence>
<evidence type="ECO:0000256" key="8">
    <source>
        <dbReference type="ARBA" id="ARBA00024069"/>
    </source>
</evidence>
<accession>R0E3Y8</accession>
<dbReference type="Proteomes" id="UP000013063">
    <property type="component" value="Unassembled WGS sequence"/>
</dbReference>
<dbReference type="SUPFAM" id="SSF53659">
    <property type="entry name" value="Isocitrate/Isopropylmalate dehydrogenase-like"/>
    <property type="match status" value="1"/>
</dbReference>
<organism evidence="11 12">
    <name type="scientific">Caulobacter vibrioides OR37</name>
    <dbReference type="NCBI Taxonomy" id="1292034"/>
    <lineage>
        <taxon>Bacteria</taxon>
        <taxon>Pseudomonadati</taxon>
        <taxon>Pseudomonadota</taxon>
        <taxon>Alphaproteobacteria</taxon>
        <taxon>Caulobacterales</taxon>
        <taxon>Caulobacteraceae</taxon>
        <taxon>Caulobacter</taxon>
    </lineage>
</organism>
<dbReference type="UniPathway" id="UPA00085"/>
<dbReference type="PIRSF" id="PIRSF002465">
    <property type="entry name" value="Phsphlp_syn_PlsX"/>
    <property type="match status" value="1"/>
</dbReference>
<keyword evidence="12" id="KW-1185">Reference proteome</keyword>
<evidence type="ECO:0000256" key="4">
    <source>
        <dbReference type="ARBA" id="ARBA00022679"/>
    </source>
</evidence>
<dbReference type="GO" id="GO:0005737">
    <property type="term" value="C:cytoplasm"/>
    <property type="evidence" value="ECO:0007669"/>
    <property type="project" value="UniProtKB-SubCell"/>
</dbReference>
<proteinExistence type="inferred from homology"/>
<evidence type="ECO:0000256" key="5">
    <source>
        <dbReference type="ARBA" id="ARBA00023098"/>
    </source>
</evidence>
<evidence type="ECO:0000256" key="3">
    <source>
        <dbReference type="ARBA" id="ARBA00022516"/>
    </source>
</evidence>
<comment type="catalytic activity">
    <reaction evidence="1 10">
        <text>a fatty acyl-[ACP] + phosphate = an acyl phosphate + holo-[ACP]</text>
        <dbReference type="Rhea" id="RHEA:42292"/>
        <dbReference type="Rhea" id="RHEA-COMP:9685"/>
        <dbReference type="Rhea" id="RHEA-COMP:14125"/>
        <dbReference type="ChEBI" id="CHEBI:43474"/>
        <dbReference type="ChEBI" id="CHEBI:59918"/>
        <dbReference type="ChEBI" id="CHEBI:64479"/>
        <dbReference type="ChEBI" id="CHEBI:138651"/>
        <dbReference type="EC" id="2.3.1.274"/>
    </reaction>
</comment>
<protein>
    <recommendedName>
        <fullName evidence="8 10">Phosphate acyltransferase</fullName>
        <ecNumber evidence="8 10">2.3.1.274</ecNumber>
    </recommendedName>
    <alternativeName>
        <fullName evidence="10">Acyl-ACP phosphotransacylase</fullName>
    </alternativeName>
    <alternativeName>
        <fullName evidence="10">Acyl-[acyl-carrier-protein]--phosphate acyltransferase</fullName>
    </alternativeName>
    <alternativeName>
        <fullName evidence="10">Phosphate-acyl-ACP acyltransferase</fullName>
    </alternativeName>
</protein>
<keyword evidence="11" id="KW-0012">Acyltransferase</keyword>
<evidence type="ECO:0000313" key="11">
    <source>
        <dbReference type="EMBL" id="ENZ80318.1"/>
    </source>
</evidence>